<accession>A0A8R2FDH3</accession>
<reference evidence="2" key="1">
    <citation type="submission" date="2010-06" db="EMBL/GenBank/DDBJ databases">
        <authorList>
            <person name="Jiang H."/>
            <person name="Abraham K."/>
            <person name="Ali S."/>
            <person name="Alsbrooks S.L."/>
            <person name="Anim B.N."/>
            <person name="Anosike U.S."/>
            <person name="Attaway T."/>
            <person name="Bandaranaike D.P."/>
            <person name="Battles P.K."/>
            <person name="Bell S.N."/>
            <person name="Bell A.V."/>
            <person name="Beltran B."/>
            <person name="Bickham C."/>
            <person name="Bustamante Y."/>
            <person name="Caleb T."/>
            <person name="Canada A."/>
            <person name="Cardenas V."/>
            <person name="Carter K."/>
            <person name="Chacko J."/>
            <person name="Chandrabose M.N."/>
            <person name="Chavez D."/>
            <person name="Chavez A."/>
            <person name="Chen L."/>
            <person name="Chu H.-S."/>
            <person name="Claassen K.J."/>
            <person name="Cockrell R."/>
            <person name="Collins M."/>
            <person name="Cooper J.A."/>
            <person name="Cree A."/>
            <person name="Curry S.M."/>
            <person name="Da Y."/>
            <person name="Dao M.D."/>
            <person name="Das B."/>
            <person name="Davila M.-L."/>
            <person name="Davy-Carroll L."/>
            <person name="Denson S."/>
            <person name="Dinh H."/>
            <person name="Ebong V.E."/>
            <person name="Edwards J.R."/>
            <person name="Egan A."/>
            <person name="El-Daye J."/>
            <person name="Escobedo L."/>
            <person name="Fernandez S."/>
            <person name="Fernando P.R."/>
            <person name="Flagg N."/>
            <person name="Forbes L.D."/>
            <person name="Fowler R.G."/>
            <person name="Fu Q."/>
            <person name="Gabisi R.A."/>
            <person name="Ganer J."/>
            <person name="Garbino Pronczuk A."/>
            <person name="Garcia R.M."/>
            <person name="Garner T."/>
            <person name="Garrett T.E."/>
            <person name="Gonzalez D.A."/>
            <person name="Hamid H."/>
            <person name="Hawkins E.S."/>
            <person name="Hirani K."/>
            <person name="Hogues M.E."/>
            <person name="Hollins B."/>
            <person name="Hsiao C.-H."/>
            <person name="Jabil R."/>
            <person name="James M.L."/>
            <person name="Jhangiani S.N."/>
            <person name="Johnson B."/>
            <person name="Johnson Q."/>
            <person name="Joshi V."/>
            <person name="Kalu J.B."/>
            <person name="Kam C."/>
            <person name="Kashfia A."/>
            <person name="Keebler J."/>
            <person name="Kisamo H."/>
            <person name="Kovar C.L."/>
            <person name="Lago L.A."/>
            <person name="Lai C.-Y."/>
            <person name="Laidlaw J."/>
            <person name="Lara F."/>
            <person name="Le T.-K."/>
            <person name="Lee S.L."/>
            <person name="Legall F.H."/>
            <person name="Lemon S.J."/>
            <person name="Lewis L.R."/>
            <person name="Li B."/>
            <person name="Liu Y."/>
            <person name="Liu Y.-S."/>
            <person name="Lopez J."/>
            <person name="Lozado R.J."/>
            <person name="Lu J."/>
            <person name="Madu R.C."/>
            <person name="Maheshwari M."/>
            <person name="Maheshwari R."/>
            <person name="Malloy K."/>
            <person name="Martinez E."/>
            <person name="Mathew T."/>
            <person name="Mercado I.C."/>
            <person name="Mercado C."/>
            <person name="Meyer B."/>
            <person name="Montgomery K."/>
            <person name="Morgan M.B."/>
            <person name="Munidasa M."/>
            <person name="Nazareth L.V."/>
            <person name="Nelson J."/>
            <person name="Ng B.M."/>
            <person name="Nguyen N.B."/>
            <person name="Nguyen P.Q."/>
            <person name="Nguyen T."/>
            <person name="Obregon M."/>
            <person name="Okwuonu G.O."/>
            <person name="Onwere C.G."/>
            <person name="Orozco G."/>
            <person name="Parra A."/>
            <person name="Patel S."/>
            <person name="Patil S."/>
            <person name="Perez A."/>
            <person name="Perez Y."/>
            <person name="Pham C."/>
            <person name="Primus E.L."/>
            <person name="Pu L.-L."/>
            <person name="Puazo M."/>
            <person name="Qin X."/>
            <person name="Quiroz J.B."/>
            <person name="Reese J."/>
            <person name="Richards S."/>
            <person name="Rives C.M."/>
            <person name="Robberts R."/>
            <person name="Ruiz S.J."/>
            <person name="Ruiz M.J."/>
            <person name="Santibanez J."/>
            <person name="Schneider B.W."/>
            <person name="Sisson I."/>
            <person name="Smith M."/>
            <person name="Sodergren E."/>
            <person name="Song X.-Z."/>
            <person name="Song B.B."/>
            <person name="Summersgill H."/>
            <person name="Thelus R."/>
            <person name="Thornton R.D."/>
            <person name="Trejos Z.Y."/>
            <person name="Usmani K."/>
            <person name="Vattathil S."/>
            <person name="Villasana D."/>
            <person name="Walker D.L."/>
            <person name="Wang S."/>
            <person name="Wang K."/>
            <person name="White C.S."/>
            <person name="Williams A.C."/>
            <person name="Williamson J."/>
            <person name="Wilson K."/>
            <person name="Woghiren I.O."/>
            <person name="Woodworth J.R."/>
            <person name="Worley K.C."/>
            <person name="Wright R.A."/>
            <person name="Wu W."/>
            <person name="Young L."/>
            <person name="Zhang L."/>
            <person name="Zhang J."/>
            <person name="Zhu Y."/>
            <person name="Muzny D.M."/>
            <person name="Weinstock G."/>
            <person name="Gibbs R.A."/>
        </authorList>
    </citation>
    <scope>NUCLEOTIDE SEQUENCE [LARGE SCALE GENOMIC DNA]</scope>
    <source>
        <strain evidence="2">LSR1</strain>
    </source>
</reference>
<dbReference type="GeneID" id="103311422"/>
<reference evidence="1" key="2">
    <citation type="submission" date="2022-06" db="UniProtKB">
        <authorList>
            <consortium name="EnsemblMetazoa"/>
        </authorList>
    </citation>
    <scope>IDENTIFICATION</scope>
</reference>
<evidence type="ECO:0000313" key="2">
    <source>
        <dbReference type="Proteomes" id="UP000007819"/>
    </source>
</evidence>
<dbReference type="KEGG" id="api:103311422"/>
<name>A0A8R2FDH3_ACYPI</name>
<keyword evidence="2" id="KW-1185">Reference proteome</keyword>
<dbReference type="Proteomes" id="UP000007819">
    <property type="component" value="Chromosome X"/>
</dbReference>
<sequence>MRISKEFNLSSSLKTIYCSLVRSLLEYSSVLWDPYTVSDSCQLERVQRRFLSCAAFVLKMNHPPHDYFLVMQELSLISLADRRVNANIEFLNKLVDGRIDAPSLLSIVNFKVPSRTTRYHAPIVVPAHTTNYGKNNPLDRMMRLANESTVHQN</sequence>
<dbReference type="OrthoDB" id="6584579at2759"/>
<protein>
    <submittedName>
        <fullName evidence="1">Uncharacterized protein</fullName>
    </submittedName>
</protein>
<dbReference type="AlphaFoldDB" id="A0A8R2FDH3"/>
<proteinExistence type="predicted"/>
<dbReference type="EnsemblMetazoa" id="XM_008191029.1">
    <property type="protein sequence ID" value="XP_008189251.1"/>
    <property type="gene ID" value="LOC103311422"/>
</dbReference>
<dbReference type="RefSeq" id="XP_008189251.1">
    <property type="nucleotide sequence ID" value="XM_008191029.1"/>
</dbReference>
<organism evidence="1 2">
    <name type="scientific">Acyrthosiphon pisum</name>
    <name type="common">Pea aphid</name>
    <dbReference type="NCBI Taxonomy" id="7029"/>
    <lineage>
        <taxon>Eukaryota</taxon>
        <taxon>Metazoa</taxon>
        <taxon>Ecdysozoa</taxon>
        <taxon>Arthropoda</taxon>
        <taxon>Hexapoda</taxon>
        <taxon>Insecta</taxon>
        <taxon>Pterygota</taxon>
        <taxon>Neoptera</taxon>
        <taxon>Paraneoptera</taxon>
        <taxon>Hemiptera</taxon>
        <taxon>Sternorrhyncha</taxon>
        <taxon>Aphidomorpha</taxon>
        <taxon>Aphidoidea</taxon>
        <taxon>Aphididae</taxon>
        <taxon>Macrosiphini</taxon>
        <taxon>Acyrthosiphon</taxon>
    </lineage>
</organism>
<evidence type="ECO:0000313" key="1">
    <source>
        <dbReference type="EnsemblMetazoa" id="XP_008189251.1"/>
    </source>
</evidence>